<evidence type="ECO:0000313" key="7">
    <source>
        <dbReference type="Proteomes" id="UP000002574"/>
    </source>
</evidence>
<gene>
    <name evidence="6" type="primary">sppA</name>
    <name evidence="6" type="ordered locus">HTH_0236</name>
</gene>
<keyword evidence="2" id="KW-0645">Protease</keyword>
<dbReference type="GO" id="GO:0008236">
    <property type="term" value="F:serine-type peptidase activity"/>
    <property type="evidence" value="ECO:0007669"/>
    <property type="project" value="UniProtKB-KW"/>
</dbReference>
<dbReference type="Gene3D" id="3.90.226.10">
    <property type="entry name" value="2-enoyl-CoA Hydratase, Chain A, domain 1"/>
    <property type="match status" value="2"/>
</dbReference>
<dbReference type="InterPro" id="IPR047272">
    <property type="entry name" value="S49_SppA_C"/>
</dbReference>
<dbReference type="EMBL" id="AP011112">
    <property type="protein sequence ID" value="BAI68703.1"/>
    <property type="molecule type" value="Genomic_DNA"/>
</dbReference>
<dbReference type="InterPro" id="IPR004635">
    <property type="entry name" value="Pept_S49_SppA"/>
</dbReference>
<evidence type="ECO:0000259" key="5">
    <source>
        <dbReference type="Pfam" id="PF01343"/>
    </source>
</evidence>
<proteinExistence type="inferred from homology"/>
<dbReference type="Pfam" id="PF01343">
    <property type="entry name" value="Peptidase_S49"/>
    <property type="match status" value="1"/>
</dbReference>
<dbReference type="GO" id="GO:0006508">
    <property type="term" value="P:proteolysis"/>
    <property type="evidence" value="ECO:0007669"/>
    <property type="project" value="UniProtKB-KW"/>
</dbReference>
<accession>D3DFV1</accession>
<dbReference type="InterPro" id="IPR029045">
    <property type="entry name" value="ClpP/crotonase-like_dom_sf"/>
</dbReference>
<dbReference type="NCBIfam" id="TIGR00706">
    <property type="entry name" value="SppA_dom"/>
    <property type="match status" value="1"/>
</dbReference>
<dbReference type="KEGG" id="hte:Hydth_0235"/>
<evidence type="ECO:0000313" key="6">
    <source>
        <dbReference type="EMBL" id="BAI68703.1"/>
    </source>
</evidence>
<evidence type="ECO:0000256" key="4">
    <source>
        <dbReference type="ARBA" id="ARBA00022825"/>
    </source>
</evidence>
<dbReference type="OrthoDB" id="9764363at2"/>
<dbReference type="STRING" id="608538.HTH_0236"/>
<keyword evidence="4" id="KW-0720">Serine protease</keyword>
<dbReference type="InterPro" id="IPR002142">
    <property type="entry name" value="Peptidase_S49"/>
</dbReference>
<reference evidence="6 7" key="1">
    <citation type="journal article" date="2010" name="J. Bacteriol.">
        <title>Complete genome sequence of the thermophilic, obligately chemolithoautotrophic hydrogen-oxidizing bacterium Hydrogenobacter thermophilus TK-6.</title>
        <authorList>
            <person name="Arai H."/>
            <person name="Kanbe H."/>
            <person name="Ishii M."/>
            <person name="Igarashi Y."/>
        </authorList>
    </citation>
    <scope>NUCLEOTIDE SEQUENCE [LARGE SCALE GENOMIC DNA]</scope>
    <source>
        <strain evidence="7">DSM 6534 / IAM 12695 / TK-6 [Tokyo]</strain>
    </source>
</reference>
<comment type="similarity">
    <text evidence="1">Belongs to the peptidase S49 family.</text>
</comment>
<evidence type="ECO:0000256" key="3">
    <source>
        <dbReference type="ARBA" id="ARBA00022801"/>
    </source>
</evidence>
<keyword evidence="3" id="KW-0378">Hydrolase</keyword>
<dbReference type="PANTHER" id="PTHR42987:SF7">
    <property type="entry name" value="SIGNAL PEPTIDE PEPTIDASE SPPA-RELATED"/>
    <property type="match status" value="1"/>
</dbReference>
<dbReference type="eggNOG" id="COG0616">
    <property type="taxonomic scope" value="Bacteria"/>
</dbReference>
<dbReference type="KEGG" id="hth:HTH_0236"/>
<dbReference type="SUPFAM" id="SSF52096">
    <property type="entry name" value="ClpP/crotonase"/>
    <property type="match status" value="1"/>
</dbReference>
<protein>
    <submittedName>
        <fullName evidence="6">Signal peptide peptidase</fullName>
    </submittedName>
</protein>
<keyword evidence="7" id="KW-1185">Reference proteome</keyword>
<dbReference type="CDD" id="cd07023">
    <property type="entry name" value="S49_Sppa_N_C"/>
    <property type="match status" value="1"/>
</dbReference>
<name>D3DFV1_HYDTT</name>
<organism evidence="6 7">
    <name type="scientific">Hydrogenobacter thermophilus (strain DSM 6534 / IAM 12695 / TK-6)</name>
    <dbReference type="NCBI Taxonomy" id="608538"/>
    <lineage>
        <taxon>Bacteria</taxon>
        <taxon>Pseudomonadati</taxon>
        <taxon>Aquificota</taxon>
        <taxon>Aquificia</taxon>
        <taxon>Aquificales</taxon>
        <taxon>Aquificaceae</taxon>
        <taxon>Hydrogenobacter</taxon>
    </lineage>
</organism>
<dbReference type="PANTHER" id="PTHR42987">
    <property type="entry name" value="PEPTIDASE S49"/>
    <property type="match status" value="1"/>
</dbReference>
<evidence type="ECO:0000256" key="1">
    <source>
        <dbReference type="ARBA" id="ARBA00008683"/>
    </source>
</evidence>
<feature type="domain" description="Peptidase S49" evidence="5">
    <location>
        <begin position="85"/>
        <end position="239"/>
    </location>
</feature>
<dbReference type="Proteomes" id="UP000002574">
    <property type="component" value="Chromosome"/>
</dbReference>
<dbReference type="RefSeq" id="WP_012962886.1">
    <property type="nucleotide sequence ID" value="NC_013799.1"/>
</dbReference>
<dbReference type="AlphaFoldDB" id="D3DFV1"/>
<evidence type="ECO:0000256" key="2">
    <source>
        <dbReference type="ARBA" id="ARBA00022670"/>
    </source>
</evidence>
<sequence length="278" mass="30952">MKRFILVLILLVSVMVIGSLLSRIPVGNRIAVLKVEGIIIDAEPVIKKIEKAKKDDSIKALVLRVDSPGGSVGASQEIYRALERFKDSKKPLVVSMGNVAASGGYYISVPADYIYANPGTITGSIGVIIEHIDYRELLSRLGVKATAIKTGKFKDTLSPFRELTDEEREYLKKTIDDAYGQFLSSILKYRSKKISEDELRSIADGRIMTGLMAQKVGLVDGLGNIEDAIDKAKELAGVKEARVFYMEERKSFLRRLLGAKLPSFDLNYYPTMIYYLMK</sequence>